<sequence length="291" mass="33702">MASEYILIPFPIVGIIVIFLVPLMIPSEKFSGGWTKDGVNRRVQLITWYPFTCDEGTAYLLTYLSQLYFGVFVTSVFASVEIIQIQIAEFLLYEMETLAGSIRNLDERVRIHFFKEIGVDRSNLTKTDLYKHPVYQMSARYCIIENIKHHKKIMKSFELYCKIFRLTTFYAYLVGTGVIAICLITLNIKHQCFGRNEPFQRPKLNHLQVKFRLRTLHPACRPPRQGFVNGPEPSPRRLSYLRVRRCHNFAPLLMALMWSASLLQAVLPLGTFHVTAKAKARVFDRSEISSR</sequence>
<keyword evidence="1" id="KW-1133">Transmembrane helix</keyword>
<dbReference type="OrthoDB" id="6616135at2759"/>
<dbReference type="EMBL" id="CADCXU010023370">
    <property type="protein sequence ID" value="CAB0010872.1"/>
    <property type="molecule type" value="Genomic_DNA"/>
</dbReference>
<name>A0A6H5H5X1_9HEMI</name>
<evidence type="ECO:0000313" key="3">
    <source>
        <dbReference type="Proteomes" id="UP000479000"/>
    </source>
</evidence>
<evidence type="ECO:0000256" key="1">
    <source>
        <dbReference type="SAM" id="Phobius"/>
    </source>
</evidence>
<keyword evidence="1" id="KW-0472">Membrane</keyword>
<protein>
    <recommendedName>
        <fullName evidence="4">Odorant receptor</fullName>
    </recommendedName>
</protein>
<keyword evidence="1" id="KW-0812">Transmembrane</keyword>
<evidence type="ECO:0000313" key="2">
    <source>
        <dbReference type="EMBL" id="CAB0010872.1"/>
    </source>
</evidence>
<gene>
    <name evidence="2" type="ORF">NTEN_LOCUS15865</name>
</gene>
<evidence type="ECO:0008006" key="4">
    <source>
        <dbReference type="Google" id="ProtNLM"/>
    </source>
</evidence>
<feature type="transmembrane region" description="Helical" evidence="1">
    <location>
        <begin position="246"/>
        <end position="267"/>
    </location>
</feature>
<keyword evidence="3" id="KW-1185">Reference proteome</keyword>
<accession>A0A6H5H5X1</accession>
<dbReference type="Proteomes" id="UP000479000">
    <property type="component" value="Unassembled WGS sequence"/>
</dbReference>
<organism evidence="2 3">
    <name type="scientific">Nesidiocoris tenuis</name>
    <dbReference type="NCBI Taxonomy" id="355587"/>
    <lineage>
        <taxon>Eukaryota</taxon>
        <taxon>Metazoa</taxon>
        <taxon>Ecdysozoa</taxon>
        <taxon>Arthropoda</taxon>
        <taxon>Hexapoda</taxon>
        <taxon>Insecta</taxon>
        <taxon>Pterygota</taxon>
        <taxon>Neoptera</taxon>
        <taxon>Paraneoptera</taxon>
        <taxon>Hemiptera</taxon>
        <taxon>Heteroptera</taxon>
        <taxon>Panheteroptera</taxon>
        <taxon>Cimicomorpha</taxon>
        <taxon>Miridae</taxon>
        <taxon>Dicyphina</taxon>
        <taxon>Nesidiocoris</taxon>
    </lineage>
</organism>
<reference evidence="2 3" key="1">
    <citation type="submission" date="2020-02" db="EMBL/GenBank/DDBJ databases">
        <authorList>
            <person name="Ferguson B K."/>
        </authorList>
    </citation>
    <scope>NUCLEOTIDE SEQUENCE [LARGE SCALE GENOMIC DNA]</scope>
</reference>
<dbReference type="AlphaFoldDB" id="A0A6H5H5X1"/>
<feature type="transmembrane region" description="Helical" evidence="1">
    <location>
        <begin position="67"/>
        <end position="87"/>
    </location>
</feature>
<feature type="transmembrane region" description="Helical" evidence="1">
    <location>
        <begin position="6"/>
        <end position="25"/>
    </location>
</feature>
<feature type="transmembrane region" description="Helical" evidence="1">
    <location>
        <begin position="169"/>
        <end position="188"/>
    </location>
</feature>
<proteinExistence type="predicted"/>